<dbReference type="PROSITE" id="PS00211">
    <property type="entry name" value="ABC_TRANSPORTER_1"/>
    <property type="match status" value="1"/>
</dbReference>
<dbReference type="Proteomes" id="UP000192505">
    <property type="component" value="Unassembled WGS sequence"/>
</dbReference>
<evidence type="ECO:0000256" key="3">
    <source>
        <dbReference type="ARBA" id="ARBA00022741"/>
    </source>
</evidence>
<evidence type="ECO:0000256" key="1">
    <source>
        <dbReference type="ARBA" id="ARBA00022448"/>
    </source>
</evidence>
<evidence type="ECO:0000256" key="5">
    <source>
        <dbReference type="ARBA" id="ARBA00022840"/>
    </source>
</evidence>
<dbReference type="InterPro" id="IPR003593">
    <property type="entry name" value="AAA+_ATPase"/>
</dbReference>
<evidence type="ECO:0000256" key="2">
    <source>
        <dbReference type="ARBA" id="ARBA00022475"/>
    </source>
</evidence>
<evidence type="ECO:0000256" key="7">
    <source>
        <dbReference type="ARBA" id="ARBA00023136"/>
    </source>
</evidence>
<reference evidence="9 10" key="1">
    <citation type="submission" date="2017-01" db="EMBL/GenBank/DDBJ databases">
        <title>Novel large sulfur bacteria in the metagenomes of groundwater-fed chemosynthetic microbial mats in the Lake Huron basin.</title>
        <authorList>
            <person name="Sharrar A.M."/>
            <person name="Flood B.E."/>
            <person name="Bailey J.V."/>
            <person name="Jones D.S."/>
            <person name="Biddanda B."/>
            <person name="Ruberg S.A."/>
            <person name="Marcus D.N."/>
            <person name="Dick G.J."/>
        </authorList>
    </citation>
    <scope>NUCLEOTIDE SEQUENCE [LARGE SCALE GENOMIC DNA]</scope>
    <source>
        <strain evidence="9">A7</strain>
    </source>
</reference>
<keyword evidence="1" id="KW-0813">Transport</keyword>
<dbReference type="SUPFAM" id="SSF52540">
    <property type="entry name" value="P-loop containing nucleoside triphosphate hydrolases"/>
    <property type="match status" value="1"/>
</dbReference>
<keyword evidence="4" id="KW-0201">Cytochrome c-type biogenesis</keyword>
<name>A0A1W9KPM8_9BURK</name>
<dbReference type="SMART" id="SM00382">
    <property type="entry name" value="AAA"/>
    <property type="match status" value="1"/>
</dbReference>
<dbReference type="InterPro" id="IPR017871">
    <property type="entry name" value="ABC_transporter-like_CS"/>
</dbReference>
<keyword evidence="3" id="KW-0547">Nucleotide-binding</keyword>
<dbReference type="AlphaFoldDB" id="A0A1W9KPM8"/>
<dbReference type="Gene3D" id="3.40.50.300">
    <property type="entry name" value="P-loop containing nucleotide triphosphate hydrolases"/>
    <property type="match status" value="1"/>
</dbReference>
<dbReference type="Pfam" id="PF00005">
    <property type="entry name" value="ABC_tran"/>
    <property type="match status" value="1"/>
</dbReference>
<evidence type="ECO:0000313" key="9">
    <source>
        <dbReference type="EMBL" id="OQW86105.1"/>
    </source>
</evidence>
<dbReference type="InterPro" id="IPR003439">
    <property type="entry name" value="ABC_transporter-like_ATP-bd"/>
</dbReference>
<proteinExistence type="predicted"/>
<dbReference type="NCBIfam" id="TIGR01189">
    <property type="entry name" value="ccmA"/>
    <property type="match status" value="1"/>
</dbReference>
<sequence>MTLSQLACSKGGRQLFKDVDCTLQAGHWLYVAGANGVGKTSLLRMLCGLAPVEAGQILWNHTPIGAQPDSYRQDLCYLGHLNALQESMSVQENLMFTSALGGTALNEPKARAVLERFGLRGRSQQLVRHLSQGQKRRVALSRLALSSARLWVLDEPYVAMDEAGIQMLSDLIAAHLDQGGLAVLTSHQRVPVGVHPAQLLELKAL</sequence>
<dbReference type="NCBIfam" id="NF010061">
    <property type="entry name" value="PRK13538.1"/>
    <property type="match status" value="1"/>
</dbReference>
<keyword evidence="5" id="KW-0067">ATP-binding</keyword>
<keyword evidence="2" id="KW-1003">Cell membrane</keyword>
<dbReference type="GO" id="GO:0016887">
    <property type="term" value="F:ATP hydrolysis activity"/>
    <property type="evidence" value="ECO:0007669"/>
    <property type="project" value="InterPro"/>
</dbReference>
<accession>A0A1W9KPM8</accession>
<dbReference type="InterPro" id="IPR005895">
    <property type="entry name" value="ABC_transptr_haem_export_CcmA"/>
</dbReference>
<protein>
    <recommendedName>
        <fullName evidence="8">ABC transporter domain-containing protein</fullName>
    </recommendedName>
</protein>
<dbReference type="EMBL" id="MTEI01000023">
    <property type="protein sequence ID" value="OQW86105.1"/>
    <property type="molecule type" value="Genomic_DNA"/>
</dbReference>
<evidence type="ECO:0000313" key="10">
    <source>
        <dbReference type="Proteomes" id="UP000192505"/>
    </source>
</evidence>
<dbReference type="PANTHER" id="PTHR43499">
    <property type="entry name" value="ABC TRANSPORTER I FAMILY MEMBER 1"/>
    <property type="match status" value="1"/>
</dbReference>
<keyword evidence="6" id="KW-1278">Translocase</keyword>
<evidence type="ECO:0000259" key="8">
    <source>
        <dbReference type="PROSITE" id="PS50893"/>
    </source>
</evidence>
<evidence type="ECO:0000256" key="6">
    <source>
        <dbReference type="ARBA" id="ARBA00022967"/>
    </source>
</evidence>
<dbReference type="PANTHER" id="PTHR43499:SF1">
    <property type="entry name" value="ABC TRANSPORTER I FAMILY MEMBER 1"/>
    <property type="match status" value="1"/>
</dbReference>
<keyword evidence="7" id="KW-0472">Membrane</keyword>
<dbReference type="GO" id="GO:0022857">
    <property type="term" value="F:transmembrane transporter activity"/>
    <property type="evidence" value="ECO:0007669"/>
    <property type="project" value="InterPro"/>
</dbReference>
<organism evidence="9 10">
    <name type="scientific">Rhodoferax ferrireducens</name>
    <dbReference type="NCBI Taxonomy" id="192843"/>
    <lineage>
        <taxon>Bacteria</taxon>
        <taxon>Pseudomonadati</taxon>
        <taxon>Pseudomonadota</taxon>
        <taxon>Betaproteobacteria</taxon>
        <taxon>Burkholderiales</taxon>
        <taxon>Comamonadaceae</taxon>
        <taxon>Rhodoferax</taxon>
    </lineage>
</organism>
<gene>
    <name evidence="9" type="ORF">BWK72_18950</name>
</gene>
<comment type="caution">
    <text evidence="9">The sequence shown here is derived from an EMBL/GenBank/DDBJ whole genome shotgun (WGS) entry which is preliminary data.</text>
</comment>
<evidence type="ECO:0000256" key="4">
    <source>
        <dbReference type="ARBA" id="ARBA00022748"/>
    </source>
</evidence>
<feature type="domain" description="ABC transporter" evidence="8">
    <location>
        <begin position="1"/>
        <end position="205"/>
    </location>
</feature>
<dbReference type="GO" id="GO:0005524">
    <property type="term" value="F:ATP binding"/>
    <property type="evidence" value="ECO:0007669"/>
    <property type="project" value="UniProtKB-KW"/>
</dbReference>
<dbReference type="PROSITE" id="PS50893">
    <property type="entry name" value="ABC_TRANSPORTER_2"/>
    <property type="match status" value="1"/>
</dbReference>
<dbReference type="InterPro" id="IPR027417">
    <property type="entry name" value="P-loop_NTPase"/>
</dbReference>
<dbReference type="GO" id="GO:0017004">
    <property type="term" value="P:cytochrome complex assembly"/>
    <property type="evidence" value="ECO:0007669"/>
    <property type="project" value="UniProtKB-KW"/>
</dbReference>